<evidence type="ECO:0000256" key="3">
    <source>
        <dbReference type="ARBA" id="ARBA00007658"/>
    </source>
</evidence>
<evidence type="ECO:0000256" key="8">
    <source>
        <dbReference type="PIRSR" id="PIRSR601382-3"/>
    </source>
</evidence>
<dbReference type="InterPro" id="IPR012341">
    <property type="entry name" value="6hp_glycosidase-like_sf"/>
</dbReference>
<evidence type="ECO:0000256" key="6">
    <source>
        <dbReference type="PIRSR" id="PIRSR601382-1"/>
    </source>
</evidence>
<feature type="active site" description="Proton donor" evidence="6">
    <location>
        <position position="428"/>
    </location>
</feature>
<dbReference type="OMA" id="WRMFKNI"/>
<dbReference type="PANTHER" id="PTHR11742:SF49">
    <property type="entry name" value="ALPHA-1,2-MANNOSIDASE"/>
    <property type="match status" value="1"/>
</dbReference>
<feature type="active site" evidence="6">
    <location>
        <position position="313"/>
    </location>
</feature>
<protein>
    <recommendedName>
        <fullName evidence="9">alpha-1,2-Mannosidase</fullName>
        <ecNumber evidence="9">3.2.1.-</ecNumber>
    </recommendedName>
</protein>
<organism evidence="12">
    <name type="scientific">Leptosphaeria maculans (strain JN3 / isolate v23.1.3 / race Av1-4-5-6-7-8)</name>
    <name type="common">Blackleg fungus</name>
    <name type="synonym">Phoma lingam</name>
    <dbReference type="NCBI Taxonomy" id="985895"/>
    <lineage>
        <taxon>Eukaryota</taxon>
        <taxon>Fungi</taxon>
        <taxon>Dikarya</taxon>
        <taxon>Ascomycota</taxon>
        <taxon>Pezizomycotina</taxon>
        <taxon>Dothideomycetes</taxon>
        <taxon>Pleosporomycetidae</taxon>
        <taxon>Pleosporales</taxon>
        <taxon>Pleosporineae</taxon>
        <taxon>Leptosphaeriaceae</taxon>
        <taxon>Plenodomus</taxon>
        <taxon>Plenodomus lingam/Leptosphaeria maculans species complex</taxon>
    </lineage>
</organism>
<feature type="active site" evidence="6">
    <location>
        <position position="493"/>
    </location>
</feature>
<dbReference type="GO" id="GO:0005975">
    <property type="term" value="P:carbohydrate metabolic process"/>
    <property type="evidence" value="ECO:0007669"/>
    <property type="project" value="InterPro"/>
</dbReference>
<comment type="pathway">
    <text evidence="2">Protein modification; protein glycosylation.</text>
</comment>
<dbReference type="GO" id="GO:0004571">
    <property type="term" value="F:mannosyl-oligosaccharide 1,2-alpha-mannosidase activity"/>
    <property type="evidence" value="ECO:0007669"/>
    <property type="project" value="InterPro"/>
</dbReference>
<dbReference type="InParanoid" id="E5A155"/>
<evidence type="ECO:0000256" key="4">
    <source>
        <dbReference type="ARBA" id="ARBA00022801"/>
    </source>
</evidence>
<evidence type="ECO:0000256" key="10">
    <source>
        <dbReference type="SAM" id="SignalP"/>
    </source>
</evidence>
<dbReference type="FunCoup" id="E5A155">
    <property type="interactions" value="82"/>
</dbReference>
<reference evidence="12" key="1">
    <citation type="journal article" date="2011" name="Nat. Commun.">
        <title>Effector diversification within compartments of the Leptosphaeria maculans genome affected by Repeat-Induced Point mutations.</title>
        <authorList>
            <person name="Rouxel T."/>
            <person name="Grandaubert J."/>
            <person name="Hane J.K."/>
            <person name="Hoede C."/>
            <person name="van de Wouw A.P."/>
            <person name="Couloux A."/>
            <person name="Dominguez V."/>
            <person name="Anthouard V."/>
            <person name="Bally P."/>
            <person name="Bourras S."/>
            <person name="Cozijnsen A.J."/>
            <person name="Ciuffetti L.M."/>
            <person name="Degrave A."/>
            <person name="Dilmaghani A."/>
            <person name="Duret L."/>
            <person name="Fudal I."/>
            <person name="Goodwin S.B."/>
            <person name="Gout L."/>
            <person name="Glaser N."/>
            <person name="Linglin J."/>
            <person name="Kema G.H.J."/>
            <person name="Lapalu N."/>
            <person name="Lawrence C.B."/>
            <person name="May K."/>
            <person name="Meyer M."/>
            <person name="Ollivier B."/>
            <person name="Poulain J."/>
            <person name="Schoch C.L."/>
            <person name="Simon A."/>
            <person name="Spatafora J.W."/>
            <person name="Stachowiak A."/>
            <person name="Turgeon B.G."/>
            <person name="Tyler B.M."/>
            <person name="Vincent D."/>
            <person name="Weissenbach J."/>
            <person name="Amselem J."/>
            <person name="Quesneville H."/>
            <person name="Oliver R.P."/>
            <person name="Wincker P."/>
            <person name="Balesdent M.-H."/>
            <person name="Howlett B.J."/>
        </authorList>
    </citation>
    <scope>NUCLEOTIDE SEQUENCE [LARGE SCALE GENOMIC DNA]</scope>
    <source>
        <strain evidence="12">JN3 / isolate v23.1.3 / race Av1-4-5-6-7-8</strain>
    </source>
</reference>
<dbReference type="GO" id="GO:0036503">
    <property type="term" value="P:ERAD pathway"/>
    <property type="evidence" value="ECO:0007669"/>
    <property type="project" value="UniProtKB-ARBA"/>
</dbReference>
<dbReference type="InterPro" id="IPR036026">
    <property type="entry name" value="Seven-hairpin_glycosidases"/>
</dbReference>
<dbReference type="InterPro" id="IPR050749">
    <property type="entry name" value="Glycosyl_Hydrolase_47"/>
</dbReference>
<dbReference type="AlphaFoldDB" id="E5A155"/>
<dbReference type="CAZy" id="GH47">
    <property type="family name" value="Glycoside Hydrolase Family 47"/>
</dbReference>
<dbReference type="UniPathway" id="UPA00378"/>
<evidence type="ECO:0000313" key="11">
    <source>
        <dbReference type="EMBL" id="CBX97511.1"/>
    </source>
</evidence>
<keyword evidence="7" id="KW-0479">Metal-binding</keyword>
<feature type="chain" id="PRO_5003192340" description="alpha-1,2-Mannosidase" evidence="10">
    <location>
        <begin position="28"/>
        <end position="593"/>
    </location>
</feature>
<proteinExistence type="inferred from homology"/>
<keyword evidence="4 9" id="KW-0378">Hydrolase</keyword>
<evidence type="ECO:0000256" key="9">
    <source>
        <dbReference type="RuleBase" id="RU361193"/>
    </source>
</evidence>
<evidence type="ECO:0000256" key="7">
    <source>
        <dbReference type="PIRSR" id="PIRSR601382-2"/>
    </source>
</evidence>
<evidence type="ECO:0000256" key="2">
    <source>
        <dbReference type="ARBA" id="ARBA00004922"/>
    </source>
</evidence>
<keyword evidence="12" id="KW-1185">Reference proteome</keyword>
<dbReference type="RefSeq" id="XP_003840990.1">
    <property type="nucleotide sequence ID" value="XM_003840942.1"/>
</dbReference>
<dbReference type="eggNOG" id="KOG2431">
    <property type="taxonomic scope" value="Eukaryota"/>
</dbReference>
<dbReference type="GO" id="GO:0016020">
    <property type="term" value="C:membrane"/>
    <property type="evidence" value="ECO:0007669"/>
    <property type="project" value="InterPro"/>
</dbReference>
<dbReference type="GO" id="GO:0005783">
    <property type="term" value="C:endoplasmic reticulum"/>
    <property type="evidence" value="ECO:0007669"/>
    <property type="project" value="TreeGrafter"/>
</dbReference>
<dbReference type="SUPFAM" id="SSF48225">
    <property type="entry name" value="Seven-hairpin glycosidases"/>
    <property type="match status" value="1"/>
</dbReference>
<dbReference type="Gene3D" id="1.50.10.10">
    <property type="match status" value="1"/>
</dbReference>
<dbReference type="GO" id="GO:0005509">
    <property type="term" value="F:calcium ion binding"/>
    <property type="evidence" value="ECO:0007669"/>
    <property type="project" value="InterPro"/>
</dbReference>
<dbReference type="PRINTS" id="PR00747">
    <property type="entry name" value="GLYHDRLASE47"/>
</dbReference>
<dbReference type="GeneID" id="13281209"/>
<dbReference type="FunFam" id="1.50.10.10:FF:000037">
    <property type="entry name" value="alpha-1,2-Mannosidase"/>
    <property type="match status" value="1"/>
</dbReference>
<dbReference type="Pfam" id="PF01532">
    <property type="entry name" value="Glyco_hydro_47"/>
    <property type="match status" value="1"/>
</dbReference>
<dbReference type="STRING" id="985895.E5A155"/>
<keyword evidence="7" id="KW-0106">Calcium</keyword>
<feature type="disulfide bond" evidence="8">
    <location>
        <begin position="385"/>
        <end position="414"/>
    </location>
</feature>
<dbReference type="Proteomes" id="UP000002668">
    <property type="component" value="Genome"/>
</dbReference>
<dbReference type="EMBL" id="FP929131">
    <property type="protein sequence ID" value="CBX97511.1"/>
    <property type="molecule type" value="Genomic_DNA"/>
</dbReference>
<feature type="active site" description="Proton donor" evidence="6">
    <location>
        <position position="175"/>
    </location>
</feature>
<name>E5A155_LEPMJ</name>
<keyword evidence="9" id="KW-0326">Glycosidase</keyword>
<comment type="cofactor">
    <cofactor evidence="1 7">
        <name>Ca(2+)</name>
        <dbReference type="ChEBI" id="CHEBI:29108"/>
    </cofactor>
</comment>
<evidence type="ECO:0000313" key="12">
    <source>
        <dbReference type="Proteomes" id="UP000002668"/>
    </source>
</evidence>
<evidence type="ECO:0000256" key="1">
    <source>
        <dbReference type="ARBA" id="ARBA00001913"/>
    </source>
</evidence>
<keyword evidence="5 8" id="KW-1015">Disulfide bond</keyword>
<accession>E5A155</accession>
<feature type="signal peptide" evidence="10">
    <location>
        <begin position="1"/>
        <end position="27"/>
    </location>
</feature>
<sequence>MGPPLRRIVVLCVSATLLLLAFRQLGARDEFPSPTFTSSSKIEHSIQWNQLSIRYPVPSMIALPKGTPLSIPKIQHEFGIETEHNKAQRLRRRAAVKDAFLHTWEGYKKYAWLQDEVTPVTGGFKNSFGQRGASLVDALDTLVIMGLEKEFEHAVRAMKKIDFTTAGLQKLNVFETTIRYLGGLLSAYDLSGAKHHVLLDRATQLGDMLYAAFDTPNRMPITRWDWENAALNGPQSADSQCLSAELGSLTLEFTRLSQLTGNPKYYDAVQRISDLLEKHQNNTKLPGLFPVLVSPLREEFNTGETFTMGGMTDSLYEYFPKQYLLLGGHADQYRRLYEAAMEPAKKHLFFRPLNPNDQEILVAGDARLSSAGTVKLEPDTQHLSCFAGGMLALGSKLFNRTEDMEVARKLVDGCVWAYDAMPTGIMPETFRAVPCNGEEDCKWNAEKWHAAVKYSYSSDYNALRLDVHDIIKADGLQSGFAKIGDPRFLLRPEAIESVFVLYRITGDYSLQDTAWRMFDAINTATKAEFAHSAIADVTVPKGQETRKLDECESFWMAETLKYFYLVFSEPELVSLDDYVFNTEAHPFRRPRAS</sequence>
<dbReference type="HOGENOM" id="CLU_003818_0_0_1"/>
<dbReference type="OrthoDB" id="8118055at2759"/>
<dbReference type="VEuPathDB" id="FungiDB:LEMA_P106420.1"/>
<comment type="similarity">
    <text evidence="3 9">Belongs to the glycosyl hydrolase 47 family.</text>
</comment>
<feature type="binding site" evidence="7">
    <location>
        <position position="582"/>
    </location>
    <ligand>
        <name>Ca(2+)</name>
        <dbReference type="ChEBI" id="CHEBI:29108"/>
    </ligand>
</feature>
<dbReference type="InterPro" id="IPR001382">
    <property type="entry name" value="Glyco_hydro_47"/>
</dbReference>
<gene>
    <name evidence="11" type="ORF">LEMA_P106420.1</name>
</gene>
<keyword evidence="10" id="KW-0732">Signal</keyword>
<dbReference type="EC" id="3.2.1.-" evidence="9"/>
<evidence type="ECO:0000256" key="5">
    <source>
        <dbReference type="ARBA" id="ARBA00023157"/>
    </source>
</evidence>
<dbReference type="PANTHER" id="PTHR11742">
    <property type="entry name" value="MANNOSYL-OLIGOSACCHARIDE ALPHA-1,2-MANNOSIDASE-RELATED"/>
    <property type="match status" value="1"/>
</dbReference>